<name>A0ABR9NSI7_9BACT</name>
<comment type="caution">
    <text evidence="2">The sequence shown here is derived from an EMBL/GenBank/DDBJ whole genome shotgun (WGS) entry which is preliminary data.</text>
</comment>
<dbReference type="EMBL" id="JADBFD010000004">
    <property type="protein sequence ID" value="MBE2887212.1"/>
    <property type="molecule type" value="Genomic_DNA"/>
</dbReference>
<dbReference type="CDD" id="cd03801">
    <property type="entry name" value="GT4_PimA-like"/>
    <property type="match status" value="1"/>
</dbReference>
<organism evidence="2 3">
    <name type="scientific">Geobacter anodireducens</name>
    <dbReference type="NCBI Taxonomy" id="1340425"/>
    <lineage>
        <taxon>Bacteria</taxon>
        <taxon>Pseudomonadati</taxon>
        <taxon>Thermodesulfobacteriota</taxon>
        <taxon>Desulfuromonadia</taxon>
        <taxon>Geobacterales</taxon>
        <taxon>Geobacteraceae</taxon>
        <taxon>Geobacter</taxon>
    </lineage>
</organism>
<dbReference type="Proteomes" id="UP000618926">
    <property type="component" value="Unassembled WGS sequence"/>
</dbReference>
<evidence type="ECO:0000313" key="3">
    <source>
        <dbReference type="Proteomes" id="UP000618926"/>
    </source>
</evidence>
<accession>A0ABR9NSI7</accession>
<dbReference type="Pfam" id="PF00534">
    <property type="entry name" value="Glycos_transf_1"/>
    <property type="match status" value="1"/>
</dbReference>
<feature type="domain" description="Glycosyl transferase family 1" evidence="1">
    <location>
        <begin position="147"/>
        <end position="301"/>
    </location>
</feature>
<protein>
    <submittedName>
        <fullName evidence="2">Glycosyltransferase family 4 protein</fullName>
    </submittedName>
</protein>
<dbReference type="RefSeq" id="WP_161792679.1">
    <property type="nucleotide sequence ID" value="NZ_JADBFD010000004.1"/>
</dbReference>
<reference evidence="2 3" key="1">
    <citation type="submission" date="2020-10" db="EMBL/GenBank/DDBJ databases">
        <title>Investigation of anaerobic biodegradation of phenanthrene by a sulfate-dependent Geobacter anodireducens strain PheS2.</title>
        <authorList>
            <person name="Zhang Z."/>
        </authorList>
    </citation>
    <scope>NUCLEOTIDE SEQUENCE [LARGE SCALE GENOMIC DNA]</scope>
    <source>
        <strain evidence="2 3">PheS2</strain>
    </source>
</reference>
<dbReference type="PANTHER" id="PTHR12526:SF630">
    <property type="entry name" value="GLYCOSYLTRANSFERASE"/>
    <property type="match status" value="1"/>
</dbReference>
<evidence type="ECO:0000259" key="1">
    <source>
        <dbReference type="Pfam" id="PF00534"/>
    </source>
</evidence>
<dbReference type="PANTHER" id="PTHR12526">
    <property type="entry name" value="GLYCOSYLTRANSFERASE"/>
    <property type="match status" value="1"/>
</dbReference>
<dbReference type="Gene3D" id="3.40.50.2000">
    <property type="entry name" value="Glycogen Phosphorylase B"/>
    <property type="match status" value="2"/>
</dbReference>
<dbReference type="InterPro" id="IPR001296">
    <property type="entry name" value="Glyco_trans_1"/>
</dbReference>
<evidence type="ECO:0000313" key="2">
    <source>
        <dbReference type="EMBL" id="MBE2887212.1"/>
    </source>
</evidence>
<keyword evidence="3" id="KW-1185">Reference proteome</keyword>
<sequence length="349" mass="39555">MSSYYDVRVITREVENIREYPDIVPLVVPTQNCWRKLIKSEERFLRNQLKETELLHVNFGSIAIDLEDIVSRCAIPMTTYFLGVDASAALTDVEYRTRLKNSKFAAVFVNSEDMKKRLTPHLPPDMPCFVAYCGIPLERFPFKKRFSISDGVVFLQISRLTPKKGIEYTLKAFKRYVGEVDSRARLIIAGDGPLRENLIKLVSSLELSEKINFIGSVGYQQYIELLKNADVFIHPSVTADDGDMEGLPTIICEAMACGMPVISTRHSGIPELIDDRENGFLADEKDVDGLFDCMISLYEADVGSISQNARKKVEERFDHEKTIQILAGYMKDVIDNWDCASSTKKARLL</sequence>
<proteinExistence type="predicted"/>
<gene>
    <name evidence="2" type="ORF">IIE05_04435</name>
</gene>
<dbReference type="SUPFAM" id="SSF53756">
    <property type="entry name" value="UDP-Glycosyltransferase/glycogen phosphorylase"/>
    <property type="match status" value="1"/>
</dbReference>